<sequence length="599" mass="71667">MKYFFINLLLLTQSIFCFKKEEPQFIKPTSQFFRITGFINDIHNYSSYFSIEINAKIRNIFSIESTHVHLARFNIYDLEIDKKSGFFYKKITKKIKLIKTQEEEEEEYIKLTDAYEPEKNFLDVLSKRAGPYLIENIVFHLKNMPKKNEIIINIKSRFFIPPFLFQINKEKKMKIDDFDSAFEEKLSILCIINADDSKKFRDYTCITYITNLKNTSFSDKGYVCRCSDAINSNYSIFEKMDSNHDKLLNEEKNKFRNIFEVSNIDNNFEQPYFLHATNEIFYLESNNKKNVDLKLMLSNKHKKILLFLVNKNFSENLLCSVDINQNISTHPSNCVLKRNPNNYIHIMIDITKLKRNFIIKVVYLNIYDQYFQIYKTFITRIFKQLREPRSLQFFPEDCHYIPNFLKQNYDQHLRSINNSLSIEINGKHVINVYVNSNFENATNDIFNTPSYLANYLCGDINKTGKIDFSKIINAKVLYKTLEKEKKMENESEEMTFKSFLLFEFSNISKVKFNYINNSMRNDYSLYTEKSNNGHLWKKFLNIKEDNYNQEFTELETDVGVWIWIWSILALWMLLCFFSLPVKHIFLTKYIYKIFKDKNK</sequence>
<evidence type="ECO:0000313" key="4">
    <source>
        <dbReference type="Proteomes" id="UP000035682"/>
    </source>
</evidence>
<dbReference type="EMBL" id="LN609529">
    <property type="protein sequence ID" value="CEF68754.1"/>
    <property type="molecule type" value="Genomic_DNA"/>
</dbReference>
<proteinExistence type="predicted"/>
<evidence type="ECO:0000313" key="3">
    <source>
        <dbReference type="EMBL" id="CEF68754.1"/>
    </source>
</evidence>
<evidence type="ECO:0000313" key="5">
    <source>
        <dbReference type="WBParaSite" id="SRAE_2000340900.1"/>
    </source>
</evidence>
<feature type="transmembrane region" description="Helical" evidence="1">
    <location>
        <begin position="560"/>
        <end position="579"/>
    </location>
</feature>
<keyword evidence="1" id="KW-1133">Transmembrane helix</keyword>
<name>A0A090MZD7_STRRB</name>
<dbReference type="AlphaFoldDB" id="A0A090MZD7"/>
<keyword evidence="1" id="KW-0472">Membrane</keyword>
<evidence type="ECO:0000313" key="6">
    <source>
        <dbReference type="WormBase" id="SRAE_2000340900"/>
    </source>
</evidence>
<dbReference type="WBParaSite" id="SRAE_2000340900.1">
    <property type="protein sequence ID" value="SRAE_2000340900.1"/>
    <property type="gene ID" value="WBGene00263631"/>
</dbReference>
<keyword evidence="1" id="KW-0812">Transmembrane</keyword>
<dbReference type="Proteomes" id="UP000035682">
    <property type="component" value="Unplaced"/>
</dbReference>
<keyword evidence="2" id="KW-0732">Signal</keyword>
<dbReference type="RefSeq" id="XP_024507954.1">
    <property type="nucleotide sequence ID" value="XM_024654599.1"/>
</dbReference>
<evidence type="ECO:0000256" key="1">
    <source>
        <dbReference type="SAM" id="Phobius"/>
    </source>
</evidence>
<dbReference type="WormBase" id="SRAE_2000340900">
    <property type="protein sequence ID" value="SRP11508"/>
    <property type="gene ID" value="WBGene00263631"/>
</dbReference>
<evidence type="ECO:0000256" key="2">
    <source>
        <dbReference type="SAM" id="SignalP"/>
    </source>
</evidence>
<gene>
    <name evidence="3 5 6" type="ORF">SRAE_2000340900</name>
</gene>
<organism evidence="3">
    <name type="scientific">Strongyloides ratti</name>
    <name type="common">Parasitic roundworm</name>
    <dbReference type="NCBI Taxonomy" id="34506"/>
    <lineage>
        <taxon>Eukaryota</taxon>
        <taxon>Metazoa</taxon>
        <taxon>Ecdysozoa</taxon>
        <taxon>Nematoda</taxon>
        <taxon>Chromadorea</taxon>
        <taxon>Rhabditida</taxon>
        <taxon>Tylenchina</taxon>
        <taxon>Panagrolaimomorpha</taxon>
        <taxon>Strongyloidoidea</taxon>
        <taxon>Strongyloididae</taxon>
        <taxon>Strongyloides</taxon>
    </lineage>
</organism>
<reference evidence="5" key="2">
    <citation type="submission" date="2020-12" db="UniProtKB">
        <authorList>
            <consortium name="WormBaseParasite"/>
        </authorList>
    </citation>
    <scope>IDENTIFICATION</scope>
</reference>
<dbReference type="GeneID" id="36381124"/>
<protein>
    <submittedName>
        <fullName evidence="3 5">Uncharacterized protein</fullName>
    </submittedName>
</protein>
<accession>A0A090MZD7</accession>
<dbReference type="CTD" id="36381124"/>
<keyword evidence="4" id="KW-1185">Reference proteome</keyword>
<feature type="chain" id="PRO_5015031380" evidence="2">
    <location>
        <begin position="18"/>
        <end position="599"/>
    </location>
</feature>
<feature type="signal peptide" evidence="2">
    <location>
        <begin position="1"/>
        <end position="17"/>
    </location>
</feature>
<reference evidence="3 4" key="1">
    <citation type="submission" date="2014-09" db="EMBL/GenBank/DDBJ databases">
        <authorList>
            <person name="Martin A.A."/>
        </authorList>
    </citation>
    <scope>NUCLEOTIDE SEQUENCE</scope>
    <source>
        <strain evidence="4">ED321</strain>
        <strain evidence="3">ED321 Heterogonic</strain>
    </source>
</reference>